<dbReference type="EMBL" id="BONR01000006">
    <property type="protein sequence ID" value="GIG55471.1"/>
    <property type="molecule type" value="Genomic_DNA"/>
</dbReference>
<evidence type="ECO:0000256" key="3">
    <source>
        <dbReference type="ARBA" id="ARBA00022692"/>
    </source>
</evidence>
<evidence type="ECO:0000259" key="8">
    <source>
        <dbReference type="Pfam" id="PF03772"/>
    </source>
</evidence>
<feature type="transmembrane region" description="Helical" evidence="6">
    <location>
        <begin position="266"/>
        <end position="283"/>
    </location>
</feature>
<feature type="domain" description="Metallo-beta-lactamase" evidence="7">
    <location>
        <begin position="521"/>
        <end position="680"/>
    </location>
</feature>
<dbReference type="InterPro" id="IPR035681">
    <property type="entry name" value="ComA-like_MBL"/>
</dbReference>
<evidence type="ECO:0000256" key="6">
    <source>
        <dbReference type="SAM" id="Phobius"/>
    </source>
</evidence>
<keyword evidence="3 6" id="KW-0812">Transmembrane</keyword>
<dbReference type="InterPro" id="IPR001279">
    <property type="entry name" value="Metallo-B-lactamas"/>
</dbReference>
<feature type="transmembrane region" description="Helical" evidence="6">
    <location>
        <begin position="236"/>
        <end position="259"/>
    </location>
</feature>
<keyword evidence="4 6" id="KW-1133">Transmembrane helix</keyword>
<feature type="transmembrane region" description="Helical" evidence="6">
    <location>
        <begin position="461"/>
        <end position="480"/>
    </location>
</feature>
<feature type="transmembrane region" description="Helical" evidence="6">
    <location>
        <begin position="487"/>
        <end position="505"/>
    </location>
</feature>
<evidence type="ECO:0000256" key="5">
    <source>
        <dbReference type="ARBA" id="ARBA00023136"/>
    </source>
</evidence>
<accession>A0A919Q446</accession>
<comment type="caution">
    <text evidence="9">The sequence shown here is derived from an EMBL/GenBank/DDBJ whole genome shotgun (WGS) entry which is preliminary data.</text>
</comment>
<gene>
    <name evidence="9" type="primary">comE</name>
    <name evidence="9" type="ORF">Dac01nite_22230</name>
</gene>
<reference evidence="9" key="1">
    <citation type="submission" date="2021-01" db="EMBL/GenBank/DDBJ databases">
        <title>Whole genome shotgun sequence of Demequina activiva NBRC 110675.</title>
        <authorList>
            <person name="Komaki H."/>
            <person name="Tamura T."/>
        </authorList>
    </citation>
    <scope>NUCLEOTIDE SEQUENCE</scope>
    <source>
        <strain evidence="9">NBRC 110675</strain>
    </source>
</reference>
<dbReference type="PANTHER" id="PTHR30619:SF1">
    <property type="entry name" value="RECOMBINATION PROTEIN 2"/>
    <property type="match status" value="1"/>
</dbReference>
<comment type="subcellular location">
    <subcellularLocation>
        <location evidence="1">Cell membrane</location>
        <topology evidence="1">Multi-pass membrane protein</topology>
    </subcellularLocation>
</comment>
<dbReference type="RefSeq" id="WP_203657006.1">
    <property type="nucleotide sequence ID" value="NZ_BONR01000006.1"/>
</dbReference>
<dbReference type="AlphaFoldDB" id="A0A919Q446"/>
<feature type="domain" description="ComEC/Rec2-related protein" evidence="8">
    <location>
        <begin position="215"/>
        <end position="475"/>
    </location>
</feature>
<dbReference type="NCBIfam" id="TIGR00360">
    <property type="entry name" value="ComEC_N-term"/>
    <property type="match status" value="1"/>
</dbReference>
<evidence type="ECO:0000313" key="10">
    <source>
        <dbReference type="Proteomes" id="UP000652354"/>
    </source>
</evidence>
<proteinExistence type="predicted"/>
<feature type="transmembrane region" description="Helical" evidence="6">
    <location>
        <begin position="30"/>
        <end position="50"/>
    </location>
</feature>
<evidence type="ECO:0000256" key="4">
    <source>
        <dbReference type="ARBA" id="ARBA00022989"/>
    </source>
</evidence>
<name>A0A919Q446_9MICO</name>
<dbReference type="Proteomes" id="UP000652354">
    <property type="component" value="Unassembled WGS sequence"/>
</dbReference>
<dbReference type="Pfam" id="PF00753">
    <property type="entry name" value="Lactamase_B"/>
    <property type="match status" value="1"/>
</dbReference>
<dbReference type="InterPro" id="IPR004477">
    <property type="entry name" value="ComEC_N"/>
</dbReference>
<evidence type="ECO:0000256" key="1">
    <source>
        <dbReference type="ARBA" id="ARBA00004651"/>
    </source>
</evidence>
<evidence type="ECO:0000259" key="7">
    <source>
        <dbReference type="Pfam" id="PF00753"/>
    </source>
</evidence>
<keyword evidence="10" id="KW-1185">Reference proteome</keyword>
<dbReference type="SUPFAM" id="SSF56281">
    <property type="entry name" value="Metallo-hydrolase/oxidoreductase"/>
    <property type="match status" value="1"/>
</dbReference>
<sequence>MTGTHDARLVPSAIAAWAVAWAVAHDREGAAALVACLLGVAAVGLAALATARWRPTVAAMLALPAVAAAVAVVVAGGERDAARCDAQALDAAGTVRVEVVMSDEPRALSGGERRWMAPAHVMAWEPGGRQEAAAEGGCALRAGATLSVVLHEPLDRGTRVLVEGAASWQGTGDAVLWSARIVAVGPPGALLQWRGALHEAVARVDPAVRGLVSGMVTGDTSTMPALQVERMRTAGLAHLTAVSGAHFAILIIAVGAIVSALRAPRPVRACAVVGVAGLFAAVVGPEASVVRALAMACAVALGIAWGRPARGLPALAAGVLVLVLVMPTVATSLGFAMSVAAVAAIVLWSPLVARMLARRLPPALARVMAVPLVAQAAVTPLVLVIEPGLTPYAVPANLIAGLAVPAVMGLGALALVVAPVSAEGAAVLAHGAGLAARPIAGVADAVAWAPAARLAWPEGSWGVGLAAFVVVTGILATALTGARRARWILAVIGCATLAAGIWLQGARGATVMADWDVVACDVGQGDMMLLRAGPSSAIVIDTGPDGDLARRCLRDHGVDAVPLLILTHPHADHDGAVGAVLATAPVQAAWISAAGDGGAAHVALTNAAVPVDVPHEGQALTAGQAHVVVLSSLHRDTALGANDASVVVLANADGASVIALGDLEEAGQRALVGRWDGDLSVDVVKVAHHGSAVQHAALVSRIDATVTMVSVGADNTYGHPAAPALELYARDGVVLRTDLCGTVALARDERGLRWSQCPRDVAR</sequence>
<feature type="transmembrane region" description="Helical" evidence="6">
    <location>
        <begin position="397"/>
        <end position="418"/>
    </location>
</feature>
<organism evidence="9 10">
    <name type="scientific">Demequina activiva</name>
    <dbReference type="NCBI Taxonomy" id="1582364"/>
    <lineage>
        <taxon>Bacteria</taxon>
        <taxon>Bacillati</taxon>
        <taxon>Actinomycetota</taxon>
        <taxon>Actinomycetes</taxon>
        <taxon>Micrococcales</taxon>
        <taxon>Demequinaceae</taxon>
        <taxon>Demequina</taxon>
    </lineage>
</organism>
<keyword evidence="2" id="KW-1003">Cell membrane</keyword>
<dbReference type="CDD" id="cd07731">
    <property type="entry name" value="ComA-like_MBL-fold"/>
    <property type="match status" value="1"/>
</dbReference>
<dbReference type="GO" id="GO:0005886">
    <property type="term" value="C:plasma membrane"/>
    <property type="evidence" value="ECO:0007669"/>
    <property type="project" value="UniProtKB-SubCell"/>
</dbReference>
<dbReference type="InterPro" id="IPR036866">
    <property type="entry name" value="RibonucZ/Hydroxyglut_hydro"/>
</dbReference>
<protein>
    <submittedName>
        <fullName evidence="9">Competence protein ComEC</fullName>
    </submittedName>
</protein>
<feature type="transmembrane region" description="Helical" evidence="6">
    <location>
        <begin position="57"/>
        <end position="77"/>
    </location>
</feature>
<keyword evidence="5 6" id="KW-0472">Membrane</keyword>
<evidence type="ECO:0000313" key="9">
    <source>
        <dbReference type="EMBL" id="GIG55471.1"/>
    </source>
</evidence>
<dbReference type="Gene3D" id="3.60.15.10">
    <property type="entry name" value="Ribonuclease Z/Hydroxyacylglutathione hydrolase-like"/>
    <property type="match status" value="1"/>
</dbReference>
<dbReference type="Pfam" id="PF03772">
    <property type="entry name" value="Competence"/>
    <property type="match status" value="1"/>
</dbReference>
<dbReference type="InterPro" id="IPR052159">
    <property type="entry name" value="Competence_DNA_uptake"/>
</dbReference>
<feature type="transmembrane region" description="Helical" evidence="6">
    <location>
        <begin position="363"/>
        <end position="385"/>
    </location>
</feature>
<dbReference type="PANTHER" id="PTHR30619">
    <property type="entry name" value="DNA INTERNALIZATION/COMPETENCE PROTEIN COMEC/REC2"/>
    <property type="match status" value="1"/>
</dbReference>
<feature type="transmembrane region" description="Helical" evidence="6">
    <location>
        <begin position="335"/>
        <end position="356"/>
    </location>
</feature>
<evidence type="ECO:0000256" key="2">
    <source>
        <dbReference type="ARBA" id="ARBA00022475"/>
    </source>
</evidence>